<keyword evidence="1" id="KW-1133">Transmembrane helix</keyword>
<sequence length="210" mass="24275">MTVRHPLIAKFFFLSLIFFIGGCVLLKGERNFSKSGLTVTFRSLNALDDVQNIRFQYPIILSEANIRNHLLSLWYQDIVSPRKPRPVFSPGVASKLAPLFKNVLRKVKPGKYLHFMYQASRGLTEGQVFATAKNIHWRFFKINGVAYSNDPLRIRKPTWKLVRMQGQSYQSLQTGGFKKSIKNRIIANINLPFPRHRYPSLSTTESFLRK</sequence>
<protein>
    <recommendedName>
        <fullName evidence="3">Lipoprotein</fullName>
    </recommendedName>
</protein>
<evidence type="ECO:0000313" key="2">
    <source>
        <dbReference type="EMBL" id="SUZ58565.1"/>
    </source>
</evidence>
<accession>A0A381NVC7</accession>
<proteinExistence type="predicted"/>
<dbReference type="EMBL" id="UINC01000627">
    <property type="protein sequence ID" value="SUZ58565.1"/>
    <property type="molecule type" value="Genomic_DNA"/>
</dbReference>
<evidence type="ECO:0008006" key="3">
    <source>
        <dbReference type="Google" id="ProtNLM"/>
    </source>
</evidence>
<evidence type="ECO:0000256" key="1">
    <source>
        <dbReference type="SAM" id="Phobius"/>
    </source>
</evidence>
<keyword evidence="1" id="KW-0812">Transmembrane</keyword>
<gene>
    <name evidence="2" type="ORF">METZ01_LOCUS11419</name>
</gene>
<organism evidence="2">
    <name type="scientific">marine metagenome</name>
    <dbReference type="NCBI Taxonomy" id="408172"/>
    <lineage>
        <taxon>unclassified sequences</taxon>
        <taxon>metagenomes</taxon>
        <taxon>ecological metagenomes</taxon>
    </lineage>
</organism>
<dbReference type="AlphaFoldDB" id="A0A381NVC7"/>
<keyword evidence="1" id="KW-0472">Membrane</keyword>
<name>A0A381NVC7_9ZZZZ</name>
<feature type="transmembrane region" description="Helical" evidence="1">
    <location>
        <begin position="6"/>
        <end position="26"/>
    </location>
</feature>
<dbReference type="PROSITE" id="PS51257">
    <property type="entry name" value="PROKAR_LIPOPROTEIN"/>
    <property type="match status" value="1"/>
</dbReference>
<reference evidence="2" key="1">
    <citation type="submission" date="2018-05" db="EMBL/GenBank/DDBJ databases">
        <authorList>
            <person name="Lanie J.A."/>
            <person name="Ng W.-L."/>
            <person name="Kazmierczak K.M."/>
            <person name="Andrzejewski T.M."/>
            <person name="Davidsen T.M."/>
            <person name="Wayne K.J."/>
            <person name="Tettelin H."/>
            <person name="Glass J.I."/>
            <person name="Rusch D."/>
            <person name="Podicherti R."/>
            <person name="Tsui H.-C.T."/>
            <person name="Winkler M.E."/>
        </authorList>
    </citation>
    <scope>NUCLEOTIDE SEQUENCE</scope>
</reference>